<proteinExistence type="predicted"/>
<dbReference type="Gene3D" id="3.30.1490.70">
    <property type="match status" value="1"/>
</dbReference>
<organism evidence="2 3">
    <name type="scientific">Ktedonospora formicarum</name>
    <dbReference type="NCBI Taxonomy" id="2778364"/>
    <lineage>
        <taxon>Bacteria</taxon>
        <taxon>Bacillati</taxon>
        <taxon>Chloroflexota</taxon>
        <taxon>Ktedonobacteria</taxon>
        <taxon>Ktedonobacterales</taxon>
        <taxon>Ktedonobacteraceae</taxon>
        <taxon>Ktedonospora</taxon>
    </lineage>
</organism>
<dbReference type="RefSeq" id="WP_220191752.1">
    <property type="nucleotide sequence ID" value="NZ_BNJF01000001.1"/>
</dbReference>
<dbReference type="AlphaFoldDB" id="A0A8J3MNR5"/>
<protein>
    <recommendedName>
        <fullName evidence="1">RNA ligase domain-containing protein</fullName>
    </recommendedName>
</protein>
<name>A0A8J3MNR5_9CHLR</name>
<dbReference type="Gene3D" id="1.10.10.1810">
    <property type="entry name" value="RNA ligase"/>
    <property type="match status" value="1"/>
</dbReference>
<evidence type="ECO:0000313" key="3">
    <source>
        <dbReference type="Proteomes" id="UP000612362"/>
    </source>
</evidence>
<comment type="caution">
    <text evidence="2">The sequence shown here is derived from an EMBL/GenBank/DDBJ whole genome shotgun (WGS) entry which is preliminary data.</text>
</comment>
<sequence>MHWVPYEKMAESTNQWHLDEAHHHILEKTRWVVMEKIHGAHFCIVTNGSIIAGASRKHLLASGENFFEYQRVLKRLEPQISQLFSLARHLYPQLTSLSIYGELFGGAYPHPEISPVPGLQPIQTGIYYTPDIEFCAFDLAISDLQQSSYLDYDQARMLLQSAGVLSVSPLLIGSYQEALHYPIEFSSTIPALFGLPPLQQENQAEGVVIKPVKALVFSTSKGPLRPIFKRKIAAFAEDKRFHQAQKWTLPPFTPGPDKLDQLKWEASYQVTENRLLSAISKIGYRGPHEPSRSRQLFHLLVADVLEQLALHQPNLLADLAKAEQQELLTSIQKEVRELVKQFFQKETRRV</sequence>
<dbReference type="InterPro" id="IPR041948">
    <property type="entry name" value="Rnl1/2_C_sf"/>
</dbReference>
<evidence type="ECO:0000313" key="2">
    <source>
        <dbReference type="EMBL" id="GHO42175.1"/>
    </source>
</evidence>
<feature type="domain" description="RNA ligase" evidence="1">
    <location>
        <begin position="30"/>
        <end position="230"/>
    </location>
</feature>
<dbReference type="EMBL" id="BNJF01000001">
    <property type="protein sequence ID" value="GHO42175.1"/>
    <property type="molecule type" value="Genomic_DNA"/>
</dbReference>
<dbReference type="Pfam" id="PF09414">
    <property type="entry name" value="RNA_ligase"/>
    <property type="match status" value="1"/>
</dbReference>
<dbReference type="SUPFAM" id="SSF56091">
    <property type="entry name" value="DNA ligase/mRNA capping enzyme, catalytic domain"/>
    <property type="match status" value="1"/>
</dbReference>
<dbReference type="InterPro" id="IPR021122">
    <property type="entry name" value="RNA_ligase_dom_REL/Rnl2"/>
</dbReference>
<dbReference type="Gene3D" id="3.30.470.30">
    <property type="entry name" value="DNA ligase/mRNA capping enzyme"/>
    <property type="match status" value="1"/>
</dbReference>
<evidence type="ECO:0000259" key="1">
    <source>
        <dbReference type="Pfam" id="PF09414"/>
    </source>
</evidence>
<gene>
    <name evidence="2" type="ORF">KSX_03380</name>
</gene>
<keyword evidence="3" id="KW-1185">Reference proteome</keyword>
<reference evidence="2" key="1">
    <citation type="submission" date="2020-10" db="EMBL/GenBank/DDBJ databases">
        <title>Taxonomic study of unclassified bacteria belonging to the class Ktedonobacteria.</title>
        <authorList>
            <person name="Yabe S."/>
            <person name="Wang C.M."/>
            <person name="Zheng Y."/>
            <person name="Sakai Y."/>
            <person name="Cavaletti L."/>
            <person name="Monciardini P."/>
            <person name="Donadio S."/>
        </authorList>
    </citation>
    <scope>NUCLEOTIDE SEQUENCE</scope>
    <source>
        <strain evidence="2">SOSP1-1</strain>
    </source>
</reference>
<accession>A0A8J3MNR5</accession>
<dbReference type="Proteomes" id="UP000612362">
    <property type="component" value="Unassembled WGS sequence"/>
</dbReference>